<feature type="compositionally biased region" description="Basic and acidic residues" evidence="2">
    <location>
        <begin position="107"/>
        <end position="116"/>
    </location>
</feature>
<proteinExistence type="inferred from homology"/>
<keyword evidence="7" id="KW-1185">Reference proteome</keyword>
<dbReference type="KEGG" id="bbel:109462940"/>
<dbReference type="Pfam" id="PF25267">
    <property type="entry name" value="TANGO6_N"/>
    <property type="match status" value="2"/>
</dbReference>
<dbReference type="Pfam" id="PF23565">
    <property type="entry name" value="ARM_TANGO6"/>
    <property type="match status" value="1"/>
</dbReference>
<feature type="region of interest" description="Disordered" evidence="2">
    <location>
        <begin position="260"/>
        <end position="313"/>
    </location>
</feature>
<dbReference type="InterPro" id="IPR016024">
    <property type="entry name" value="ARM-type_fold"/>
</dbReference>
<dbReference type="GO" id="GO:0009306">
    <property type="term" value="P:protein secretion"/>
    <property type="evidence" value="ECO:0007669"/>
    <property type="project" value="TreeGrafter"/>
</dbReference>
<evidence type="ECO:0000259" key="6">
    <source>
        <dbReference type="Pfam" id="PF25267"/>
    </source>
</evidence>
<dbReference type="Proteomes" id="UP000515135">
    <property type="component" value="Unplaced"/>
</dbReference>
<dbReference type="SUPFAM" id="SSF48371">
    <property type="entry name" value="ARM repeat"/>
    <property type="match status" value="1"/>
</dbReference>
<dbReference type="OrthoDB" id="39591at2759"/>
<dbReference type="PANTHER" id="PTHR20959">
    <property type="entry name" value="TRANSPORT AND GOLGI ORGANIZATION PROTEIN 6 FAMILY MEMBER"/>
    <property type="match status" value="1"/>
</dbReference>
<dbReference type="InterPro" id="IPR057347">
    <property type="entry name" value="TANGO6_N"/>
</dbReference>
<evidence type="ECO:0000259" key="3">
    <source>
        <dbReference type="Pfam" id="PF10304"/>
    </source>
</evidence>
<name>A0A6P4Y8L1_BRABE</name>
<feature type="compositionally biased region" description="Polar residues" evidence="2">
    <location>
        <begin position="265"/>
        <end position="286"/>
    </location>
</feature>
<dbReference type="InterPro" id="IPR019451">
    <property type="entry name" value="Rtp1_C1"/>
</dbReference>
<feature type="compositionally biased region" description="Basic and acidic residues" evidence="2">
    <location>
        <begin position="834"/>
        <end position="847"/>
    </location>
</feature>
<accession>A0A6P4Y8L1</accession>
<evidence type="ECO:0000256" key="1">
    <source>
        <dbReference type="ARBA" id="ARBA00005724"/>
    </source>
</evidence>
<evidence type="ECO:0000313" key="8">
    <source>
        <dbReference type="RefSeq" id="XP_019615127.1"/>
    </source>
</evidence>
<feature type="compositionally biased region" description="Polar residues" evidence="2">
    <location>
        <begin position="117"/>
        <end position="131"/>
    </location>
</feature>
<dbReference type="GeneID" id="109462940"/>
<feature type="domain" description="TANGO6 N-terminal" evidence="6">
    <location>
        <begin position="12"/>
        <end position="261"/>
    </location>
</feature>
<feature type="domain" description="TANGO6 N-terminal" evidence="6">
    <location>
        <begin position="304"/>
        <end position="372"/>
    </location>
</feature>
<dbReference type="PANTHER" id="PTHR20959:SF1">
    <property type="entry name" value="TRANSPORT AND GOLGI ORGANIZATION PROTEIN 6 HOMOLOG"/>
    <property type="match status" value="1"/>
</dbReference>
<organism evidence="7 8">
    <name type="scientific">Branchiostoma belcheri</name>
    <name type="common">Amphioxus</name>
    <dbReference type="NCBI Taxonomy" id="7741"/>
    <lineage>
        <taxon>Eukaryota</taxon>
        <taxon>Metazoa</taxon>
        <taxon>Chordata</taxon>
        <taxon>Cephalochordata</taxon>
        <taxon>Leptocardii</taxon>
        <taxon>Amphioxiformes</taxon>
        <taxon>Branchiostomatidae</taxon>
        <taxon>Branchiostoma</taxon>
    </lineage>
</organism>
<dbReference type="InterPro" id="IPR057407">
    <property type="entry name" value="HEAT_TANGO6"/>
</dbReference>
<dbReference type="Gene3D" id="1.25.10.10">
    <property type="entry name" value="Leucine-rich Repeat Variant"/>
    <property type="match status" value="1"/>
</dbReference>
<dbReference type="AlphaFoldDB" id="A0A6P4Y8L1"/>
<dbReference type="InterPro" id="IPR011989">
    <property type="entry name" value="ARM-like"/>
</dbReference>
<evidence type="ECO:0000259" key="4">
    <source>
        <dbReference type="Pfam" id="PF10363"/>
    </source>
</evidence>
<gene>
    <name evidence="8" type="primary">LOC109462940</name>
</gene>
<feature type="domain" description="RNA polymerase II assembly factor Rtp1 C-terminal" evidence="4">
    <location>
        <begin position="890"/>
        <end position="1005"/>
    </location>
</feature>
<sequence length="1150" mass="125997">MAAPVKKIPSVRCVMESMKILVSPDQGSTGINEAQDQATRFDATLSSNIEQFHTALKKDSKYESLLRLVQELELSVQSDDIRYKFTLECLRLIKCLKIAMVEAMKEFSKSQDKSTEDGQSAPRTGGKSQSRVRQDDVAPPLSPDTLSVAQQNTLSTALQFVVSLGICPNLLQGVGIPLEKRSSFGNMLQTSQEDKDSLSEKTIKLYTVLDILLDCVEQPSLGSKILSRYFVDMLSALIQICYGPRPKLCAAHKDLATSKAEHSKGTSSENDQQSSKGATNCNSSGEGKQETDGEMTRESKGQLEVASSTEVTPEMYEQCRSHLHRLLERMYQPLVVRELFILQGGSGGVRGLKGNLSLSWLRKACGQLLSERLMRPGGMEAVMMGYLAGGMPTTGMPQDSVEWKKCEAVAKLIATCPQHATSKEAYYKFISQEILFLIHLSNDKVLEPALLRVASVAMATIVSQHPLQAEKYLLDPLLQPLLVTIKVSDQQTDNPVIVEDSSLTKCIVNVHKVFVLGSEPGSRLVVSLSPVIHPLFQLLCFTRRGVSHLRSRVEEILVSFLRGVDIETGCRHLWHISIPGEGSDLPAMNSSLQFAPGPAGGAVVLKCSSEVQLPSLTDPETEDNMAAACMCDLLEKLETDKTPGNFFVTVLKELTAIMSSSPGVTLQPRPGVDEAGALLEIEEREAALQAQAARGMAILQLLGAMCERLGPSVLRSTEHVLQFVAATLQRGCELQLEGTCPKQTGLDTDETLCLAMGLTAAVMGGAMEVKEDDKQHFELMLPWLEQLRNRHANPAVQEMAEDLLIAIRTHCAVVMDTLDSSVKDLAQKAAQAAQRDKERPATSKSEKAPPASKSSLDVRDATGNQTTGSRSNENVENKAEEGTVQESTDYDEALALVNHPMVPMKGHGLITLSSLLEKKDSKAMAEKERLLKVFEENLDHEDSYIYQASIRGLAALGSHFPEVVIPEICDQFANFRKEGKKNKRRTEDRMKLGEILTKVTRSLGSLLPHYSQPLLAALLCGVRDPDTHVRASSLANLGEVCHLLKFSIGPIIHEIFACLSGVLSSDPEATVRNAAVTVVTQLLRGLGVDAIKVLDAVLRDLYRLLKHTAQVEKDDTTKTHVYIALEELDTIMKDFLFPKQTLEKKITVLP</sequence>
<feature type="domain" description="TANGO6 HEAT repeat" evidence="5">
    <location>
        <begin position="373"/>
        <end position="639"/>
    </location>
</feature>
<dbReference type="RefSeq" id="XP_019615127.1">
    <property type="nucleotide sequence ID" value="XM_019759568.1"/>
</dbReference>
<dbReference type="Pfam" id="PF10304">
    <property type="entry name" value="RTP1_C2"/>
    <property type="match status" value="1"/>
</dbReference>
<feature type="region of interest" description="Disordered" evidence="2">
    <location>
        <begin position="829"/>
        <end position="887"/>
    </location>
</feature>
<evidence type="ECO:0000313" key="7">
    <source>
        <dbReference type="Proteomes" id="UP000515135"/>
    </source>
</evidence>
<dbReference type="InterPro" id="IPR039600">
    <property type="entry name" value="TANGO6/Rtp1"/>
</dbReference>
<evidence type="ECO:0000259" key="5">
    <source>
        <dbReference type="Pfam" id="PF23565"/>
    </source>
</evidence>
<feature type="compositionally biased region" description="Basic and acidic residues" evidence="2">
    <location>
        <begin position="287"/>
        <end position="301"/>
    </location>
</feature>
<feature type="region of interest" description="Disordered" evidence="2">
    <location>
        <begin position="107"/>
        <end position="145"/>
    </location>
</feature>
<protein>
    <submittedName>
        <fullName evidence="8">Transport and Golgi organization protein 6 homolog</fullName>
    </submittedName>
</protein>
<feature type="compositionally biased region" description="Polar residues" evidence="2">
    <location>
        <begin position="862"/>
        <end position="872"/>
    </location>
</feature>
<feature type="domain" description="RNA polymerase II assembly factor Rtp1 C-terminal" evidence="3">
    <location>
        <begin position="1097"/>
        <end position="1130"/>
    </location>
</feature>
<dbReference type="Pfam" id="PF10363">
    <property type="entry name" value="RTP1_C1"/>
    <property type="match status" value="1"/>
</dbReference>
<reference evidence="8" key="1">
    <citation type="submission" date="2025-08" db="UniProtKB">
        <authorList>
            <consortium name="RefSeq"/>
        </authorList>
    </citation>
    <scope>IDENTIFICATION</scope>
    <source>
        <tissue evidence="8">Gonad</tissue>
    </source>
</reference>
<comment type="similarity">
    <text evidence="1">Belongs to the Tango6 family.</text>
</comment>
<evidence type="ECO:0000256" key="2">
    <source>
        <dbReference type="SAM" id="MobiDB-lite"/>
    </source>
</evidence>
<dbReference type="InterPro" id="IPR019414">
    <property type="entry name" value="Rtp1_C2"/>
</dbReference>